<accession>A0A9K3N9G1</accession>
<sequence length="51" mass="5739">MKTRSEEAKICYGSTDVKDQHMIFNRCCSTEVNNVTEVRSLLGCLIVVNVC</sequence>
<protein>
    <submittedName>
        <fullName evidence="1">Uncharacterized protein</fullName>
    </submittedName>
</protein>
<name>A0A9K3N9G1_HELAN</name>
<dbReference type="EMBL" id="MNCJ02000324">
    <property type="protein sequence ID" value="KAF5791899.1"/>
    <property type="molecule type" value="Genomic_DNA"/>
</dbReference>
<proteinExistence type="predicted"/>
<evidence type="ECO:0000313" key="1">
    <source>
        <dbReference type="EMBL" id="KAF5791899.1"/>
    </source>
</evidence>
<reference evidence="1" key="2">
    <citation type="submission" date="2020-06" db="EMBL/GenBank/DDBJ databases">
        <title>Helianthus annuus Genome sequencing and assembly Release 2.</title>
        <authorList>
            <person name="Gouzy J."/>
            <person name="Langlade N."/>
            <person name="Munos S."/>
        </authorList>
    </citation>
    <scope>NUCLEOTIDE SEQUENCE</scope>
    <source>
        <tissue evidence="1">Leaves</tissue>
    </source>
</reference>
<dbReference type="Gramene" id="mRNA:HanXRQr2_Chr09g0400021">
    <property type="protein sequence ID" value="CDS:HanXRQr2_Chr09g0400021.1"/>
    <property type="gene ID" value="HanXRQr2_Chr09g0400021"/>
</dbReference>
<dbReference type="AlphaFoldDB" id="A0A9K3N9G1"/>
<dbReference type="Proteomes" id="UP000215914">
    <property type="component" value="Unassembled WGS sequence"/>
</dbReference>
<keyword evidence="2" id="KW-1185">Reference proteome</keyword>
<gene>
    <name evidence="1" type="ORF">HanXRQr2_Chr09g0400021</name>
</gene>
<evidence type="ECO:0000313" key="2">
    <source>
        <dbReference type="Proteomes" id="UP000215914"/>
    </source>
</evidence>
<organism evidence="1 2">
    <name type="scientific">Helianthus annuus</name>
    <name type="common">Common sunflower</name>
    <dbReference type="NCBI Taxonomy" id="4232"/>
    <lineage>
        <taxon>Eukaryota</taxon>
        <taxon>Viridiplantae</taxon>
        <taxon>Streptophyta</taxon>
        <taxon>Embryophyta</taxon>
        <taxon>Tracheophyta</taxon>
        <taxon>Spermatophyta</taxon>
        <taxon>Magnoliopsida</taxon>
        <taxon>eudicotyledons</taxon>
        <taxon>Gunneridae</taxon>
        <taxon>Pentapetalae</taxon>
        <taxon>asterids</taxon>
        <taxon>campanulids</taxon>
        <taxon>Asterales</taxon>
        <taxon>Asteraceae</taxon>
        <taxon>Asteroideae</taxon>
        <taxon>Heliantheae alliance</taxon>
        <taxon>Heliantheae</taxon>
        <taxon>Helianthus</taxon>
    </lineage>
</organism>
<comment type="caution">
    <text evidence="1">The sequence shown here is derived from an EMBL/GenBank/DDBJ whole genome shotgun (WGS) entry which is preliminary data.</text>
</comment>
<reference evidence="1" key="1">
    <citation type="journal article" date="2017" name="Nature">
        <title>The sunflower genome provides insights into oil metabolism, flowering and Asterid evolution.</title>
        <authorList>
            <person name="Badouin H."/>
            <person name="Gouzy J."/>
            <person name="Grassa C.J."/>
            <person name="Murat F."/>
            <person name="Staton S.E."/>
            <person name="Cottret L."/>
            <person name="Lelandais-Briere C."/>
            <person name="Owens G.L."/>
            <person name="Carrere S."/>
            <person name="Mayjonade B."/>
            <person name="Legrand L."/>
            <person name="Gill N."/>
            <person name="Kane N.C."/>
            <person name="Bowers J.E."/>
            <person name="Hubner S."/>
            <person name="Bellec A."/>
            <person name="Berard A."/>
            <person name="Berges H."/>
            <person name="Blanchet N."/>
            <person name="Boniface M.C."/>
            <person name="Brunel D."/>
            <person name="Catrice O."/>
            <person name="Chaidir N."/>
            <person name="Claudel C."/>
            <person name="Donnadieu C."/>
            <person name="Faraut T."/>
            <person name="Fievet G."/>
            <person name="Helmstetter N."/>
            <person name="King M."/>
            <person name="Knapp S.J."/>
            <person name="Lai Z."/>
            <person name="Le Paslier M.C."/>
            <person name="Lippi Y."/>
            <person name="Lorenzon L."/>
            <person name="Mandel J.R."/>
            <person name="Marage G."/>
            <person name="Marchand G."/>
            <person name="Marquand E."/>
            <person name="Bret-Mestries E."/>
            <person name="Morien E."/>
            <person name="Nambeesan S."/>
            <person name="Nguyen T."/>
            <person name="Pegot-Espagnet P."/>
            <person name="Pouilly N."/>
            <person name="Raftis F."/>
            <person name="Sallet E."/>
            <person name="Schiex T."/>
            <person name="Thomas J."/>
            <person name="Vandecasteele C."/>
            <person name="Vares D."/>
            <person name="Vear F."/>
            <person name="Vautrin S."/>
            <person name="Crespi M."/>
            <person name="Mangin B."/>
            <person name="Burke J.M."/>
            <person name="Salse J."/>
            <person name="Munos S."/>
            <person name="Vincourt P."/>
            <person name="Rieseberg L.H."/>
            <person name="Langlade N.B."/>
        </authorList>
    </citation>
    <scope>NUCLEOTIDE SEQUENCE</scope>
    <source>
        <tissue evidence="1">Leaves</tissue>
    </source>
</reference>